<keyword evidence="3" id="KW-0479">Metal-binding</keyword>
<evidence type="ECO:0000256" key="3">
    <source>
        <dbReference type="ARBA" id="ARBA00022723"/>
    </source>
</evidence>
<organism evidence="6 7">
    <name type="scientific">Zingiber officinale</name>
    <name type="common">Ginger</name>
    <name type="synonym">Amomum zingiber</name>
    <dbReference type="NCBI Taxonomy" id="94328"/>
    <lineage>
        <taxon>Eukaryota</taxon>
        <taxon>Viridiplantae</taxon>
        <taxon>Streptophyta</taxon>
        <taxon>Embryophyta</taxon>
        <taxon>Tracheophyta</taxon>
        <taxon>Spermatophyta</taxon>
        <taxon>Magnoliopsida</taxon>
        <taxon>Liliopsida</taxon>
        <taxon>Zingiberales</taxon>
        <taxon>Zingiberaceae</taxon>
        <taxon>Zingiber</taxon>
    </lineage>
</organism>
<dbReference type="GO" id="GO:0020037">
    <property type="term" value="F:heme binding"/>
    <property type="evidence" value="ECO:0007669"/>
    <property type="project" value="InterPro"/>
</dbReference>
<keyword evidence="5" id="KW-0408">Iron</keyword>
<evidence type="ECO:0000256" key="1">
    <source>
        <dbReference type="ARBA" id="ARBA00010617"/>
    </source>
</evidence>
<name>A0A8J5LA45_ZINOF</name>
<gene>
    <name evidence="6" type="ORF">ZIOFF_031625</name>
</gene>
<reference evidence="6 7" key="1">
    <citation type="submission" date="2020-08" db="EMBL/GenBank/DDBJ databases">
        <title>Plant Genome Project.</title>
        <authorList>
            <person name="Zhang R.-G."/>
        </authorList>
    </citation>
    <scope>NUCLEOTIDE SEQUENCE [LARGE SCALE GENOMIC DNA]</scope>
    <source>
        <tissue evidence="6">Rhizome</tissue>
    </source>
</reference>
<keyword evidence="2" id="KW-0349">Heme</keyword>
<dbReference type="PRINTS" id="PR00463">
    <property type="entry name" value="EP450I"/>
</dbReference>
<dbReference type="PANTHER" id="PTHR47944">
    <property type="entry name" value="CYTOCHROME P450 98A9"/>
    <property type="match status" value="1"/>
</dbReference>
<protein>
    <submittedName>
        <fullName evidence="6">Uncharacterized protein</fullName>
    </submittedName>
</protein>
<accession>A0A8J5LA45</accession>
<dbReference type="InterPro" id="IPR001128">
    <property type="entry name" value="Cyt_P450"/>
</dbReference>
<sequence length="254" mass="29080">MLLGRRYLGVGLAESAELLCLTHQLFWLLGSVYPGDYLPLWRWLVDPFVGTEKKIREVSRRLDGFLQRVIDEHRQANEAKNLTDCGHGANRDFVDVMLSLPGEEGKERMDDREMKAIILDIFAGATDTSAVASEWAMAESIKNPKVLERAQEELDRVVGRDRMVQESHLRDLNYLRCIVREIFRMHPPGPLLIHHESTQATELMGYDIPAKTRVFINAYALGRNKRVWGGRRRRVPSRKALSGRWGAGRDYPQG</sequence>
<dbReference type="PANTHER" id="PTHR47944:SF16">
    <property type="entry name" value="CYTOCHROME P450 FAMILY 1 SUBFAMILY A POLYPEPTIDE 1"/>
    <property type="match status" value="1"/>
</dbReference>
<evidence type="ECO:0000256" key="2">
    <source>
        <dbReference type="ARBA" id="ARBA00022617"/>
    </source>
</evidence>
<dbReference type="EMBL" id="JACMSC010000009">
    <property type="protein sequence ID" value="KAG6506302.1"/>
    <property type="molecule type" value="Genomic_DNA"/>
</dbReference>
<dbReference type="AlphaFoldDB" id="A0A8J5LA45"/>
<dbReference type="Gene3D" id="1.10.630.10">
    <property type="entry name" value="Cytochrome P450"/>
    <property type="match status" value="1"/>
</dbReference>
<dbReference type="InterPro" id="IPR036396">
    <property type="entry name" value="Cyt_P450_sf"/>
</dbReference>
<evidence type="ECO:0000313" key="6">
    <source>
        <dbReference type="EMBL" id="KAG6506302.1"/>
    </source>
</evidence>
<dbReference type="GO" id="GO:0004497">
    <property type="term" value="F:monooxygenase activity"/>
    <property type="evidence" value="ECO:0007669"/>
    <property type="project" value="InterPro"/>
</dbReference>
<dbReference type="Proteomes" id="UP000734854">
    <property type="component" value="Unassembled WGS sequence"/>
</dbReference>
<proteinExistence type="inferred from homology"/>
<dbReference type="InterPro" id="IPR002401">
    <property type="entry name" value="Cyt_P450_E_grp-I"/>
</dbReference>
<comment type="similarity">
    <text evidence="1">Belongs to the cytochrome P450 family.</text>
</comment>
<dbReference type="GO" id="GO:0005506">
    <property type="term" value="F:iron ion binding"/>
    <property type="evidence" value="ECO:0007669"/>
    <property type="project" value="InterPro"/>
</dbReference>
<dbReference type="GO" id="GO:0016705">
    <property type="term" value="F:oxidoreductase activity, acting on paired donors, with incorporation or reduction of molecular oxygen"/>
    <property type="evidence" value="ECO:0007669"/>
    <property type="project" value="InterPro"/>
</dbReference>
<evidence type="ECO:0000256" key="5">
    <source>
        <dbReference type="ARBA" id="ARBA00023004"/>
    </source>
</evidence>
<dbReference type="Pfam" id="PF00067">
    <property type="entry name" value="p450"/>
    <property type="match status" value="1"/>
</dbReference>
<evidence type="ECO:0000313" key="7">
    <source>
        <dbReference type="Proteomes" id="UP000734854"/>
    </source>
</evidence>
<evidence type="ECO:0000256" key="4">
    <source>
        <dbReference type="ARBA" id="ARBA00023002"/>
    </source>
</evidence>
<comment type="caution">
    <text evidence="6">The sequence shown here is derived from an EMBL/GenBank/DDBJ whole genome shotgun (WGS) entry which is preliminary data.</text>
</comment>
<keyword evidence="4" id="KW-0560">Oxidoreductase</keyword>
<dbReference type="SUPFAM" id="SSF48264">
    <property type="entry name" value="Cytochrome P450"/>
    <property type="match status" value="1"/>
</dbReference>
<keyword evidence="7" id="KW-1185">Reference proteome</keyword>